<sequence length="100" mass="10751">PASQDDADRLVSALQRALLLPSGTLSNVRLEGNRVSFKVNPNSQNLNATTVAARAESLADTLHQNYTIVAAGVVGEVRFVRTHPTLPSFPTLFLSPFLHA</sequence>
<evidence type="ECO:0000313" key="3">
    <source>
        <dbReference type="Proteomes" id="UP001321473"/>
    </source>
</evidence>
<feature type="non-terminal residue" evidence="2">
    <location>
        <position position="1"/>
    </location>
</feature>
<keyword evidence="3" id="KW-1185">Reference proteome</keyword>
<dbReference type="InterPro" id="IPR038112">
    <property type="entry name" value="Receptor_IA-2_ectodomain_sf"/>
</dbReference>
<evidence type="ECO:0000259" key="1">
    <source>
        <dbReference type="Pfam" id="PF11548"/>
    </source>
</evidence>
<organism evidence="2 3">
    <name type="scientific">Amblyomma americanum</name>
    <name type="common">Lone star tick</name>
    <dbReference type="NCBI Taxonomy" id="6943"/>
    <lineage>
        <taxon>Eukaryota</taxon>
        <taxon>Metazoa</taxon>
        <taxon>Ecdysozoa</taxon>
        <taxon>Arthropoda</taxon>
        <taxon>Chelicerata</taxon>
        <taxon>Arachnida</taxon>
        <taxon>Acari</taxon>
        <taxon>Parasitiformes</taxon>
        <taxon>Ixodida</taxon>
        <taxon>Ixodoidea</taxon>
        <taxon>Ixodidae</taxon>
        <taxon>Amblyomminae</taxon>
        <taxon>Amblyomma</taxon>
    </lineage>
</organism>
<proteinExistence type="predicted"/>
<dbReference type="Proteomes" id="UP001321473">
    <property type="component" value="Unassembled WGS sequence"/>
</dbReference>
<name>A0AAQ4EMV0_AMBAM</name>
<feature type="domain" description="Protein-tyrosine phosphatase receptor IA-2 ectodomain" evidence="1">
    <location>
        <begin position="3"/>
        <end position="73"/>
    </location>
</feature>
<dbReference type="Pfam" id="PF11548">
    <property type="entry name" value="Receptor_IA-2"/>
    <property type="match status" value="1"/>
</dbReference>
<dbReference type="Gene3D" id="3.30.70.2470">
    <property type="entry name" value="Protein-tyrosine phosphatase receptor IA-2 ectodomain"/>
    <property type="match status" value="1"/>
</dbReference>
<gene>
    <name evidence="2" type="ORF">V5799_030694</name>
</gene>
<protein>
    <recommendedName>
        <fullName evidence="1">Protein-tyrosine phosphatase receptor IA-2 ectodomain domain-containing protein</fullName>
    </recommendedName>
</protein>
<accession>A0AAQ4EMV0</accession>
<evidence type="ECO:0000313" key="2">
    <source>
        <dbReference type="EMBL" id="KAK8775961.1"/>
    </source>
</evidence>
<dbReference type="InterPro" id="IPR021613">
    <property type="entry name" value="Receptor_IA-2_dom"/>
</dbReference>
<dbReference type="EMBL" id="JARKHS020013475">
    <property type="protein sequence ID" value="KAK8775961.1"/>
    <property type="molecule type" value="Genomic_DNA"/>
</dbReference>
<reference evidence="2 3" key="1">
    <citation type="journal article" date="2023" name="Arcadia Sci">
        <title>De novo assembly of a long-read Amblyomma americanum tick genome.</title>
        <authorList>
            <person name="Chou S."/>
            <person name="Poskanzer K.E."/>
            <person name="Rollins M."/>
            <person name="Thuy-Boun P.S."/>
        </authorList>
    </citation>
    <scope>NUCLEOTIDE SEQUENCE [LARGE SCALE GENOMIC DNA]</scope>
    <source>
        <strain evidence="2">F_SG_1</strain>
        <tissue evidence="2">Salivary glands</tissue>
    </source>
</reference>
<dbReference type="AlphaFoldDB" id="A0AAQ4EMV0"/>
<comment type="caution">
    <text evidence="2">The sequence shown here is derived from an EMBL/GenBank/DDBJ whole genome shotgun (WGS) entry which is preliminary data.</text>
</comment>